<dbReference type="HOGENOM" id="CLU_008523_13_2_1"/>
<dbReference type="PANTHER" id="PTHR11802:SF132">
    <property type="entry name" value="SERINE CARBOXYPEPTIDASE-LIKE 36-RELATED"/>
    <property type="match status" value="1"/>
</dbReference>
<evidence type="ECO:0000256" key="5">
    <source>
        <dbReference type="ARBA" id="ARBA00022670"/>
    </source>
</evidence>
<evidence type="ECO:0000256" key="8">
    <source>
        <dbReference type="ARBA" id="ARBA00023157"/>
    </source>
</evidence>
<evidence type="ECO:0000256" key="2">
    <source>
        <dbReference type="ARBA" id="ARBA00009431"/>
    </source>
</evidence>
<name>U5CX91_AMBTC</name>
<proteinExistence type="inferred from homology"/>
<evidence type="ECO:0000313" key="11">
    <source>
        <dbReference type="EMBL" id="ERN14540.1"/>
    </source>
</evidence>
<dbReference type="PRINTS" id="PR00724">
    <property type="entry name" value="CRBOXYPTASEC"/>
</dbReference>
<dbReference type="FunFam" id="3.40.50.11320:FF:000001">
    <property type="entry name" value="Carboxypeptidase"/>
    <property type="match status" value="1"/>
</dbReference>
<comment type="similarity">
    <text evidence="2 10">Belongs to the peptidase S10 family.</text>
</comment>
<evidence type="ECO:0000313" key="12">
    <source>
        <dbReference type="Proteomes" id="UP000017836"/>
    </source>
</evidence>
<accession>U5CX91</accession>
<dbReference type="SUPFAM" id="SSF53474">
    <property type="entry name" value="alpha/beta-Hydrolases"/>
    <property type="match status" value="1"/>
</dbReference>
<feature type="chain" id="PRO_5005147707" description="Carboxypeptidase" evidence="10">
    <location>
        <begin position="28"/>
        <end position="494"/>
    </location>
</feature>
<dbReference type="Gramene" id="ERN14540">
    <property type="protein sequence ID" value="ERN14540"/>
    <property type="gene ID" value="AMTR_s00038p00085900"/>
</dbReference>
<protein>
    <recommendedName>
        <fullName evidence="10">Carboxypeptidase</fullName>
        <ecNumber evidence="10">3.4.16.-</ecNumber>
    </recommendedName>
</protein>
<feature type="signal peptide" evidence="10">
    <location>
        <begin position="1"/>
        <end position="27"/>
    </location>
</feature>
<comment type="subcellular location">
    <subcellularLocation>
        <location evidence="1">Secreted</location>
    </subcellularLocation>
</comment>
<evidence type="ECO:0000256" key="1">
    <source>
        <dbReference type="ARBA" id="ARBA00004613"/>
    </source>
</evidence>
<dbReference type="InterPro" id="IPR018202">
    <property type="entry name" value="Ser_caboxypep_ser_AS"/>
</dbReference>
<dbReference type="PANTHER" id="PTHR11802">
    <property type="entry name" value="SERINE PROTEASE FAMILY S10 SERINE CARBOXYPEPTIDASE"/>
    <property type="match status" value="1"/>
</dbReference>
<dbReference type="Proteomes" id="UP000017836">
    <property type="component" value="Unassembled WGS sequence"/>
</dbReference>
<dbReference type="EMBL" id="KI392532">
    <property type="protein sequence ID" value="ERN14540.1"/>
    <property type="molecule type" value="Genomic_DNA"/>
</dbReference>
<evidence type="ECO:0000256" key="9">
    <source>
        <dbReference type="ARBA" id="ARBA00023180"/>
    </source>
</evidence>
<dbReference type="OMA" id="WKEWIVE"/>
<keyword evidence="7 10" id="KW-0378">Hydrolase</keyword>
<dbReference type="GO" id="GO:0005576">
    <property type="term" value="C:extracellular region"/>
    <property type="evidence" value="ECO:0007669"/>
    <property type="project" value="UniProtKB-SubCell"/>
</dbReference>
<evidence type="ECO:0000256" key="6">
    <source>
        <dbReference type="ARBA" id="ARBA00022729"/>
    </source>
</evidence>
<keyword evidence="9" id="KW-0325">Glycoprotein</keyword>
<gene>
    <name evidence="11" type="ORF">AMTR_s00038p00085900</name>
</gene>
<evidence type="ECO:0000256" key="7">
    <source>
        <dbReference type="ARBA" id="ARBA00022801"/>
    </source>
</evidence>
<reference evidence="12" key="1">
    <citation type="journal article" date="2013" name="Science">
        <title>The Amborella genome and the evolution of flowering plants.</title>
        <authorList>
            <consortium name="Amborella Genome Project"/>
        </authorList>
    </citation>
    <scope>NUCLEOTIDE SEQUENCE [LARGE SCALE GENOMIC DNA]</scope>
</reference>
<dbReference type="PROSITE" id="PS00560">
    <property type="entry name" value="CARBOXYPEPT_SER_HIS"/>
    <property type="match status" value="1"/>
</dbReference>
<dbReference type="Gene3D" id="6.10.250.940">
    <property type="match status" value="1"/>
</dbReference>
<dbReference type="FunFam" id="3.40.50.1820:FF:000030">
    <property type="entry name" value="Carboxypeptidase"/>
    <property type="match status" value="1"/>
</dbReference>
<dbReference type="Pfam" id="PF00450">
    <property type="entry name" value="Peptidase_S10"/>
    <property type="match status" value="1"/>
</dbReference>
<dbReference type="InterPro" id="IPR033124">
    <property type="entry name" value="Ser_caboxypep_his_AS"/>
</dbReference>
<keyword evidence="3" id="KW-0964">Secreted</keyword>
<dbReference type="eggNOG" id="KOG1282">
    <property type="taxonomic scope" value="Eukaryota"/>
</dbReference>
<evidence type="ECO:0000256" key="10">
    <source>
        <dbReference type="RuleBase" id="RU361156"/>
    </source>
</evidence>
<keyword evidence="5 10" id="KW-0645">Protease</keyword>
<keyword evidence="8" id="KW-1015">Disulfide bond</keyword>
<dbReference type="Gene3D" id="3.40.50.1820">
    <property type="entry name" value="alpha/beta hydrolase"/>
    <property type="match status" value="1"/>
</dbReference>
<keyword evidence="12" id="KW-1185">Reference proteome</keyword>
<dbReference type="Gene3D" id="3.40.50.11320">
    <property type="match status" value="1"/>
</dbReference>
<dbReference type="AlphaFoldDB" id="U5CX91"/>
<dbReference type="MEROPS" id="S10.A41"/>
<evidence type="ECO:0000256" key="3">
    <source>
        <dbReference type="ARBA" id="ARBA00022525"/>
    </source>
</evidence>
<dbReference type="InterPro" id="IPR001563">
    <property type="entry name" value="Peptidase_S10"/>
</dbReference>
<dbReference type="GO" id="GO:0004185">
    <property type="term" value="F:serine-type carboxypeptidase activity"/>
    <property type="evidence" value="ECO:0000318"/>
    <property type="project" value="GO_Central"/>
</dbReference>
<dbReference type="InterPro" id="IPR029058">
    <property type="entry name" value="AB_hydrolase_fold"/>
</dbReference>
<keyword evidence="4 10" id="KW-0121">Carboxypeptidase</keyword>
<dbReference type="PROSITE" id="PS00131">
    <property type="entry name" value="CARBOXYPEPT_SER_SER"/>
    <property type="match status" value="1"/>
</dbReference>
<dbReference type="GO" id="GO:0006508">
    <property type="term" value="P:proteolysis"/>
    <property type="evidence" value="ECO:0007669"/>
    <property type="project" value="UniProtKB-KW"/>
</dbReference>
<dbReference type="EC" id="3.4.16.-" evidence="10"/>
<keyword evidence="6 10" id="KW-0732">Signal</keyword>
<organism evidence="11 12">
    <name type="scientific">Amborella trichopoda</name>
    <dbReference type="NCBI Taxonomy" id="13333"/>
    <lineage>
        <taxon>Eukaryota</taxon>
        <taxon>Viridiplantae</taxon>
        <taxon>Streptophyta</taxon>
        <taxon>Embryophyta</taxon>
        <taxon>Tracheophyta</taxon>
        <taxon>Spermatophyta</taxon>
        <taxon>Magnoliopsida</taxon>
        <taxon>Amborellales</taxon>
        <taxon>Amborellaceae</taxon>
        <taxon>Amborella</taxon>
    </lineage>
</organism>
<evidence type="ECO:0000256" key="4">
    <source>
        <dbReference type="ARBA" id="ARBA00022645"/>
    </source>
</evidence>
<sequence>MEGLRKFVFYSLVSVATVMCHFGTCEAGQGEALTKLMKAKMTGESRVEMVQKWESFGEVARALPQHGLKEKDEIVGGLHGQPEGVEFKQYAGYVTLDETAGRALFYYFAEAVDPLSKPLLLWLNGGPGCSSLGYGAMEELGPFRVQSDGKTLYKNRYAWNKAANVLFLESPAGVGFSYSNTTSDYELSGDSRTASDAYTFLINWFERFPEYKNRDFYISGESYAGHYVPQLAYQVLSHNQKAGKTIINLKGIAIGNAVINDETDGPGMYDYFWNHAFISDETIGAIHKYCDFSPNATSQNQQCHDAAREADKNVNPIDIYNIYAPLCNFSGFTHKPHKRVVLEFDPCTDYYVDNYLNLPEVQKAFHANVTRLNYPWSACSDIITHWNDSPSTILPLLKDFMANGIRVLVYSGDTDGRVPVTGTRYSLNMLNLSVKTPWYPWYTRKEVGGYSVIYNGGLTFATVRGAGHEVPSYQPARSLTLVNAFLKGKPLPRP</sequence>